<proteinExistence type="predicted"/>
<dbReference type="AlphaFoldDB" id="A0A1B0BGC0"/>
<sequence length="120" mass="13895">MCANNEVWGLCAFRATKKPQSGIGKVYPRKPDFGFLVLPLYENFADPFSLWECKLTTRKCSHHNDTHLTEVQCHLCLYHVCTEFYYGCEVVEHFDENDQARANDPCRISHQGKASIHEKE</sequence>
<dbReference type="VEuPathDB" id="VectorBase:GPPI029109"/>
<name>A0A1B0BGC0_9MUSC</name>
<dbReference type="Proteomes" id="UP000092460">
    <property type="component" value="Unassembled WGS sequence"/>
</dbReference>
<protein>
    <submittedName>
        <fullName evidence="1">Uncharacterized protein</fullName>
    </submittedName>
</protein>
<dbReference type="Gene3D" id="1.20.120.1050">
    <property type="match status" value="1"/>
</dbReference>
<dbReference type="EnsemblMetazoa" id="GPPI029109-RA">
    <property type="protein sequence ID" value="GPPI029109-PA"/>
    <property type="gene ID" value="GPPI029109"/>
</dbReference>
<dbReference type="EMBL" id="JXJN01013818">
    <property type="status" value="NOT_ANNOTATED_CDS"/>
    <property type="molecule type" value="Genomic_DNA"/>
</dbReference>
<organism evidence="1 2">
    <name type="scientific">Glossina palpalis gambiensis</name>
    <dbReference type="NCBI Taxonomy" id="67801"/>
    <lineage>
        <taxon>Eukaryota</taxon>
        <taxon>Metazoa</taxon>
        <taxon>Ecdysozoa</taxon>
        <taxon>Arthropoda</taxon>
        <taxon>Hexapoda</taxon>
        <taxon>Insecta</taxon>
        <taxon>Pterygota</taxon>
        <taxon>Neoptera</taxon>
        <taxon>Endopterygota</taxon>
        <taxon>Diptera</taxon>
        <taxon>Brachycera</taxon>
        <taxon>Muscomorpha</taxon>
        <taxon>Hippoboscoidea</taxon>
        <taxon>Glossinidae</taxon>
        <taxon>Glossina</taxon>
    </lineage>
</organism>
<dbReference type="STRING" id="67801.A0A1B0BGC0"/>
<reference evidence="2" key="1">
    <citation type="submission" date="2015-01" db="EMBL/GenBank/DDBJ databases">
        <authorList>
            <person name="Aksoy S."/>
            <person name="Warren W."/>
            <person name="Wilson R.K."/>
        </authorList>
    </citation>
    <scope>NUCLEOTIDE SEQUENCE [LARGE SCALE GENOMIC DNA]</scope>
    <source>
        <strain evidence="2">IAEA</strain>
    </source>
</reference>
<evidence type="ECO:0000313" key="1">
    <source>
        <dbReference type="EnsemblMetazoa" id="GPPI029109-PA"/>
    </source>
</evidence>
<keyword evidence="2" id="KW-1185">Reference proteome</keyword>
<accession>A0A1B0BGC0</accession>
<evidence type="ECO:0000313" key="2">
    <source>
        <dbReference type="Proteomes" id="UP000092460"/>
    </source>
</evidence>
<reference evidence="1" key="2">
    <citation type="submission" date="2020-05" db="UniProtKB">
        <authorList>
            <consortium name="EnsemblMetazoa"/>
        </authorList>
    </citation>
    <scope>IDENTIFICATION</scope>
    <source>
        <strain evidence="1">IAEA</strain>
    </source>
</reference>